<dbReference type="InterPro" id="IPR012337">
    <property type="entry name" value="RNaseH-like_sf"/>
</dbReference>
<feature type="domain" description="RNase H type-1" evidence="1">
    <location>
        <begin position="145"/>
        <end position="264"/>
    </location>
</feature>
<reference evidence="2" key="1">
    <citation type="journal article" date="2021" name="Nat. Commun.">
        <title>Genomic analyses provide insights into spinach domestication and the genetic basis of agronomic traits.</title>
        <authorList>
            <person name="Cai X."/>
            <person name="Sun X."/>
            <person name="Xu C."/>
            <person name="Sun H."/>
            <person name="Wang X."/>
            <person name="Ge C."/>
            <person name="Zhang Z."/>
            <person name="Wang Q."/>
            <person name="Fei Z."/>
            <person name="Jiao C."/>
            <person name="Wang Q."/>
        </authorList>
    </citation>
    <scope>NUCLEOTIDE SEQUENCE [LARGE SCALE GENOMIC DNA]</scope>
    <source>
        <strain evidence="2">cv. Varoflay</strain>
    </source>
</reference>
<proteinExistence type="predicted"/>
<protein>
    <recommendedName>
        <fullName evidence="1">RNase H type-1 domain-containing protein</fullName>
    </recommendedName>
</protein>
<dbReference type="InterPro" id="IPR052929">
    <property type="entry name" value="RNase_H-like_EbsB-rel"/>
</dbReference>
<organism evidence="2 3">
    <name type="scientific">Spinacia oleracea</name>
    <name type="common">Spinach</name>
    <dbReference type="NCBI Taxonomy" id="3562"/>
    <lineage>
        <taxon>Eukaryota</taxon>
        <taxon>Viridiplantae</taxon>
        <taxon>Streptophyta</taxon>
        <taxon>Embryophyta</taxon>
        <taxon>Tracheophyta</taxon>
        <taxon>Spermatophyta</taxon>
        <taxon>Magnoliopsida</taxon>
        <taxon>eudicotyledons</taxon>
        <taxon>Gunneridae</taxon>
        <taxon>Pentapetalae</taxon>
        <taxon>Caryophyllales</taxon>
        <taxon>Chenopodiaceae</taxon>
        <taxon>Chenopodioideae</taxon>
        <taxon>Anserineae</taxon>
        <taxon>Spinacia</taxon>
    </lineage>
</organism>
<evidence type="ECO:0000313" key="2">
    <source>
        <dbReference type="Proteomes" id="UP000813463"/>
    </source>
</evidence>
<evidence type="ECO:0000259" key="1">
    <source>
        <dbReference type="Pfam" id="PF13456"/>
    </source>
</evidence>
<name>A0A9R0K551_SPIOL</name>
<dbReference type="Gene3D" id="3.30.420.10">
    <property type="entry name" value="Ribonuclease H-like superfamily/Ribonuclease H"/>
    <property type="match status" value="1"/>
</dbReference>
<dbReference type="InterPro" id="IPR002156">
    <property type="entry name" value="RNaseH_domain"/>
</dbReference>
<dbReference type="KEGG" id="soe:110798082"/>
<dbReference type="SUPFAM" id="SSF53098">
    <property type="entry name" value="Ribonuclease H-like"/>
    <property type="match status" value="1"/>
</dbReference>
<dbReference type="RefSeq" id="XP_021858911.2">
    <property type="nucleotide sequence ID" value="XM_022003219.2"/>
</dbReference>
<dbReference type="Proteomes" id="UP000813463">
    <property type="component" value="Chromosome 5"/>
</dbReference>
<dbReference type="InterPro" id="IPR036397">
    <property type="entry name" value="RNaseH_sf"/>
</dbReference>
<dbReference type="GO" id="GO:0004523">
    <property type="term" value="F:RNA-DNA hybrid ribonuclease activity"/>
    <property type="evidence" value="ECO:0007669"/>
    <property type="project" value="InterPro"/>
</dbReference>
<sequence length="295" mass="33303">MSTLAKRGLKVDPRCPQCGEAMETTAHMVAQCSDSKLLWVHSPVRTELFEPTGSSFAEWCIEMSKKCKLSRMWEIVMMLIWQAWNMRNMWTFEKKRMDPLRACNKSMSLLGEFEAALERDQTPVVAHETGTEVWQPPRVSLYKLNTDAAVREDRIGLGMVVRDCVGDVMMAAGMSITTDSSALRAEAEAVRFGMRYTFDAGLRHLEVETDCSPLAQLLKKQKKERSITQAIVDDILALASNFELCVFNFAKRSCNKVAHSIAKSSLPLDEALVWMEDHPTDVLPLVVADKAFLYE</sequence>
<dbReference type="PANTHER" id="PTHR47074">
    <property type="entry name" value="BNAC02G40300D PROTEIN"/>
    <property type="match status" value="1"/>
</dbReference>
<dbReference type="CDD" id="cd06222">
    <property type="entry name" value="RNase_H_like"/>
    <property type="match status" value="1"/>
</dbReference>
<dbReference type="PANTHER" id="PTHR47074:SF21">
    <property type="entry name" value="RNASE H TYPE-1 DOMAIN-CONTAINING PROTEIN"/>
    <property type="match status" value="1"/>
</dbReference>
<dbReference type="Pfam" id="PF13456">
    <property type="entry name" value="RVT_3"/>
    <property type="match status" value="1"/>
</dbReference>
<accession>A0A9R0K551</accession>
<dbReference type="AlphaFoldDB" id="A0A9R0K551"/>
<dbReference type="InterPro" id="IPR044730">
    <property type="entry name" value="RNase_H-like_dom_plant"/>
</dbReference>
<dbReference type="GO" id="GO:0003676">
    <property type="term" value="F:nucleic acid binding"/>
    <property type="evidence" value="ECO:0007669"/>
    <property type="project" value="InterPro"/>
</dbReference>
<keyword evidence="2" id="KW-1185">Reference proteome</keyword>
<gene>
    <name evidence="3" type="primary">LOC110798082</name>
</gene>
<dbReference type="GeneID" id="110798082"/>
<evidence type="ECO:0000313" key="3">
    <source>
        <dbReference type="RefSeq" id="XP_021858911.2"/>
    </source>
</evidence>
<reference evidence="3" key="2">
    <citation type="submission" date="2025-08" db="UniProtKB">
        <authorList>
            <consortium name="RefSeq"/>
        </authorList>
    </citation>
    <scope>IDENTIFICATION</scope>
    <source>
        <tissue evidence="3">Leaf</tissue>
    </source>
</reference>